<keyword evidence="5" id="KW-1185">Reference proteome</keyword>
<protein>
    <submittedName>
        <fullName evidence="4">Aminotransferase</fullName>
    </submittedName>
</protein>
<dbReference type="EMBL" id="SZPZ01000004">
    <property type="protein sequence ID" value="TKK76280.1"/>
    <property type="molecule type" value="Genomic_DNA"/>
</dbReference>
<comment type="caution">
    <text evidence="4">The sequence shown here is derived from an EMBL/GenBank/DDBJ whole genome shotgun (WGS) entry which is preliminary data.</text>
</comment>
<dbReference type="SUPFAM" id="SSF53383">
    <property type="entry name" value="PLP-dependent transferases"/>
    <property type="match status" value="1"/>
</dbReference>
<evidence type="ECO:0000256" key="2">
    <source>
        <dbReference type="ARBA" id="ARBA00022898"/>
    </source>
</evidence>
<dbReference type="RefSeq" id="WP_137257148.1">
    <property type="nucleotide sequence ID" value="NZ_JBHSPQ010000003.1"/>
</dbReference>
<sequence length="961" mass="103019">MTQTFNFFEQAALPAPEITVAQAAEYVRATYGIEGEATELGSQQDANFLVSAADAQYVLKVSNAAFTREDLAAQDLAAAHVARHEADIQVPGAVPGPDGSTVQPIAFGGRPTYARLVTFVAGDVLSDSAYLAPEIVAALGDLAARTSRALAGLGGEVPARSLQWDLRNAAEVVTRLADFVTVPGGPDAARAAASTAAKALAPYAGNLPLQVIHGDLTDDNVIATVDADGRRRPVGVIDFGDLTESWSIAELAVTCTSLLYHSPDLSTMLPAIVAYDRIRPISDDELAALGPLVVLRAAALMVSGQQQTQVDRDNRYASENLAREWAIFEQATSVPLEVLTELIRASVRPRNEGRTIDGSALLWIGDEPVVPAQLDLSTTSVDLHDGGFLLDEAEEAVAKRDESAAVAVPFLQPRLTRTRLNSFEAPASVGLGVEVFAVQELELRAPWAGVIQRHDDAVALKGRDGVTLWLSGASVDAEGALETGDALGQLTPGAALRVQLTDLETRPPFFIQASLADAWAGSCPDPTGLIDAVATPPTVDHLLERRESAFAPVQEHYFREPPQIERGWRNHLFDTEGRSYLDMVNNVSILGHGHPRLAAAVEQQWRLLNTNSRFHYRAVVEFSERLSELLPEPLDAVFLVNSGTEADDLALRLAWANTGRRDVIAVREAYHGWSDATDAISTSVADNPNALHSRPSWVHTVAAPNAYRGQYRGPDAYRYAEDAVAYINKLSPPPAAFLSESFYGNAGGMALPDGYLQAVYAAVRRAGGLCIADEVQVGYGRLGNHFWGFEQQGVVPDIVTVAKAMGNGHPLGAVITTAAIAAGYRSQGYFFSSAGGSPVSCVAGTTVLDVLRDEQLQENARVVGDHLRMRLLELADRHPIIGAVHGMGLYVGVELVRDRITLEPAAAETAAICERMRELGVIMQPTSDRLCVLKIKPPLGVTITDADFFADALDRVLTEGW</sequence>
<dbReference type="InterPro" id="IPR015421">
    <property type="entry name" value="PyrdxlP-dep_Trfase_major"/>
</dbReference>
<dbReference type="Pfam" id="PF00202">
    <property type="entry name" value="Aminotran_3"/>
    <property type="match status" value="1"/>
</dbReference>
<keyword evidence="2" id="KW-0663">Pyridoxal phosphate</keyword>
<dbReference type="NCBIfam" id="NF004800">
    <property type="entry name" value="PRK06149.1"/>
    <property type="match status" value="1"/>
</dbReference>
<dbReference type="InterPro" id="IPR015424">
    <property type="entry name" value="PyrdxlP-dep_Trfase"/>
</dbReference>
<proteinExistence type="inferred from homology"/>
<keyword evidence="4" id="KW-0032">Aminotransferase</keyword>
<dbReference type="InterPro" id="IPR011009">
    <property type="entry name" value="Kinase-like_dom_sf"/>
</dbReference>
<dbReference type="InterPro" id="IPR005814">
    <property type="entry name" value="Aminotrans_3"/>
</dbReference>
<dbReference type="GO" id="GO:0008483">
    <property type="term" value="F:transaminase activity"/>
    <property type="evidence" value="ECO:0007669"/>
    <property type="project" value="UniProtKB-KW"/>
</dbReference>
<accession>A0A4U3LL14</accession>
<dbReference type="InterPro" id="IPR049704">
    <property type="entry name" value="Aminotrans_3_PPA_site"/>
</dbReference>
<dbReference type="Gene3D" id="3.90.1200.10">
    <property type="match status" value="1"/>
</dbReference>
<dbReference type="Gene3D" id="3.40.640.10">
    <property type="entry name" value="Type I PLP-dependent aspartate aminotransferase-like (Major domain)"/>
    <property type="match status" value="1"/>
</dbReference>
<gene>
    <name evidence="4" type="ORF">FDA38_28125</name>
</gene>
<reference evidence="4 5" key="1">
    <citation type="submission" date="2019-04" db="EMBL/GenBank/DDBJ databases">
        <title>Kribbella sp. NEAU-THZ 27 nov., a novel actinomycete isolated from soil.</title>
        <authorList>
            <person name="Duan L."/>
        </authorList>
    </citation>
    <scope>NUCLEOTIDE SEQUENCE [LARGE SCALE GENOMIC DNA]</scope>
    <source>
        <strain evidence="5">NEAU-THZ27</strain>
    </source>
</reference>
<dbReference type="InterPro" id="IPR015422">
    <property type="entry name" value="PyrdxlP-dep_Trfase_small"/>
</dbReference>
<evidence type="ECO:0000256" key="1">
    <source>
        <dbReference type="ARBA" id="ARBA00008954"/>
    </source>
</evidence>
<comment type="similarity">
    <text evidence="1">Belongs to the class-III pyridoxal-phosphate-dependent aminotransferase family.</text>
</comment>
<evidence type="ECO:0000259" key="3">
    <source>
        <dbReference type="Pfam" id="PF01636"/>
    </source>
</evidence>
<dbReference type="GO" id="GO:0030170">
    <property type="term" value="F:pyridoxal phosphate binding"/>
    <property type="evidence" value="ECO:0007669"/>
    <property type="project" value="InterPro"/>
</dbReference>
<evidence type="ECO:0000313" key="4">
    <source>
        <dbReference type="EMBL" id="TKK76280.1"/>
    </source>
</evidence>
<organism evidence="4 5">
    <name type="scientific">Kribbella jiaozuonensis</name>
    <dbReference type="NCBI Taxonomy" id="2575441"/>
    <lineage>
        <taxon>Bacteria</taxon>
        <taxon>Bacillati</taxon>
        <taxon>Actinomycetota</taxon>
        <taxon>Actinomycetes</taxon>
        <taxon>Propionibacteriales</taxon>
        <taxon>Kribbellaceae</taxon>
        <taxon>Kribbella</taxon>
    </lineage>
</organism>
<evidence type="ECO:0000313" key="5">
    <source>
        <dbReference type="Proteomes" id="UP000305836"/>
    </source>
</evidence>
<dbReference type="Gene3D" id="3.90.1150.10">
    <property type="entry name" value="Aspartate Aminotransferase, domain 1"/>
    <property type="match status" value="1"/>
</dbReference>
<dbReference type="PANTHER" id="PTHR45688:SF13">
    <property type="entry name" value="ALANINE--GLYOXYLATE AMINOTRANSFERASE 2-LIKE"/>
    <property type="match status" value="1"/>
</dbReference>
<name>A0A4U3LL14_9ACTN</name>
<feature type="domain" description="Aminoglycoside phosphotransferase" evidence="3">
    <location>
        <begin position="37"/>
        <end position="262"/>
    </location>
</feature>
<dbReference type="PROSITE" id="PS00600">
    <property type="entry name" value="AA_TRANSFER_CLASS_3"/>
    <property type="match status" value="1"/>
</dbReference>
<dbReference type="CDD" id="cd00610">
    <property type="entry name" value="OAT_like"/>
    <property type="match status" value="1"/>
</dbReference>
<dbReference type="OrthoDB" id="4510254at2"/>
<keyword evidence="4" id="KW-0808">Transferase</keyword>
<dbReference type="Proteomes" id="UP000305836">
    <property type="component" value="Unassembled WGS sequence"/>
</dbReference>
<dbReference type="Pfam" id="PF01636">
    <property type="entry name" value="APH"/>
    <property type="match status" value="1"/>
</dbReference>
<dbReference type="PANTHER" id="PTHR45688">
    <property type="match status" value="1"/>
</dbReference>
<dbReference type="SUPFAM" id="SSF56112">
    <property type="entry name" value="Protein kinase-like (PK-like)"/>
    <property type="match status" value="1"/>
</dbReference>
<dbReference type="InterPro" id="IPR002575">
    <property type="entry name" value="Aminoglycoside_PTrfase"/>
</dbReference>
<dbReference type="AlphaFoldDB" id="A0A4U3LL14"/>